<dbReference type="PANTHER" id="PTHR42714">
    <property type="entry name" value="TRNA MODIFICATION GTPASE GTPBP3"/>
    <property type="match status" value="1"/>
</dbReference>
<evidence type="ECO:0000259" key="2">
    <source>
        <dbReference type="Pfam" id="PF01926"/>
    </source>
</evidence>
<dbReference type="CDD" id="cd00882">
    <property type="entry name" value="Ras_like_GTPase"/>
    <property type="match status" value="2"/>
</dbReference>
<proteinExistence type="predicted"/>
<dbReference type="GO" id="GO:0002098">
    <property type="term" value="P:tRNA wobble uridine modification"/>
    <property type="evidence" value="ECO:0007669"/>
    <property type="project" value="TreeGrafter"/>
</dbReference>
<dbReference type="STRING" id="436010.A0A166KTD0"/>
<accession>A0A166KTD0</accession>
<dbReference type="PANTHER" id="PTHR42714:SF6">
    <property type="entry name" value="TRANSLATION INITIATION FACTOR IF-2"/>
    <property type="match status" value="1"/>
</dbReference>
<name>A0A166KTD0_9AGAM</name>
<evidence type="ECO:0000313" key="3">
    <source>
        <dbReference type="EMBL" id="KZP22234.1"/>
    </source>
</evidence>
<feature type="region of interest" description="Disordered" evidence="1">
    <location>
        <begin position="1"/>
        <end position="25"/>
    </location>
</feature>
<dbReference type="Pfam" id="PF01926">
    <property type="entry name" value="MMR_HSR1"/>
    <property type="match status" value="2"/>
</dbReference>
<evidence type="ECO:0000256" key="1">
    <source>
        <dbReference type="SAM" id="MobiDB-lite"/>
    </source>
</evidence>
<dbReference type="GO" id="GO:0030488">
    <property type="term" value="P:tRNA methylation"/>
    <property type="evidence" value="ECO:0007669"/>
    <property type="project" value="TreeGrafter"/>
</dbReference>
<dbReference type="AlphaFoldDB" id="A0A166KTD0"/>
<dbReference type="PRINTS" id="PR00449">
    <property type="entry name" value="RASTRNSFRMNG"/>
</dbReference>
<dbReference type="Gene3D" id="3.40.50.300">
    <property type="entry name" value="P-loop containing nucleotide triphosphate hydrolases"/>
    <property type="match status" value="2"/>
</dbReference>
<dbReference type="EMBL" id="KV417541">
    <property type="protein sequence ID" value="KZP22234.1"/>
    <property type="molecule type" value="Genomic_DNA"/>
</dbReference>
<feature type="domain" description="G" evidence="2">
    <location>
        <begin position="44"/>
        <end position="140"/>
    </location>
</feature>
<dbReference type="InterPro" id="IPR006073">
    <property type="entry name" value="GTP-bd"/>
</dbReference>
<keyword evidence="4" id="KW-1185">Reference proteome</keyword>
<dbReference type="GO" id="GO:0005737">
    <property type="term" value="C:cytoplasm"/>
    <property type="evidence" value="ECO:0007669"/>
    <property type="project" value="TreeGrafter"/>
</dbReference>
<evidence type="ECO:0000313" key="4">
    <source>
        <dbReference type="Proteomes" id="UP000076532"/>
    </source>
</evidence>
<dbReference type="Proteomes" id="UP000076532">
    <property type="component" value="Unassembled WGS sequence"/>
</dbReference>
<gene>
    <name evidence="3" type="ORF">FIBSPDRAFT_931234</name>
</gene>
<dbReference type="OrthoDB" id="8954335at2759"/>
<feature type="domain" description="G" evidence="2">
    <location>
        <begin position="270"/>
        <end position="395"/>
    </location>
</feature>
<reference evidence="3 4" key="1">
    <citation type="journal article" date="2016" name="Mol. Biol. Evol.">
        <title>Comparative Genomics of Early-Diverging Mushroom-Forming Fungi Provides Insights into the Origins of Lignocellulose Decay Capabilities.</title>
        <authorList>
            <person name="Nagy L.G."/>
            <person name="Riley R."/>
            <person name="Tritt A."/>
            <person name="Adam C."/>
            <person name="Daum C."/>
            <person name="Floudas D."/>
            <person name="Sun H."/>
            <person name="Yadav J.S."/>
            <person name="Pangilinan J."/>
            <person name="Larsson K.H."/>
            <person name="Matsuura K."/>
            <person name="Barry K."/>
            <person name="Labutti K."/>
            <person name="Kuo R."/>
            <person name="Ohm R.A."/>
            <person name="Bhattacharya S.S."/>
            <person name="Shirouzu T."/>
            <person name="Yoshinaga Y."/>
            <person name="Martin F.M."/>
            <person name="Grigoriev I.V."/>
            <person name="Hibbett D.S."/>
        </authorList>
    </citation>
    <scope>NUCLEOTIDE SEQUENCE [LARGE SCALE GENOMIC DNA]</scope>
    <source>
        <strain evidence="3 4">CBS 109695</strain>
    </source>
</reference>
<dbReference type="SUPFAM" id="SSF52540">
    <property type="entry name" value="P-loop containing nucleoside triphosphate hydrolases"/>
    <property type="match status" value="2"/>
</dbReference>
<dbReference type="InterPro" id="IPR027417">
    <property type="entry name" value="P-loop_NTPase"/>
</dbReference>
<organism evidence="3 4">
    <name type="scientific">Athelia psychrophila</name>
    <dbReference type="NCBI Taxonomy" id="1759441"/>
    <lineage>
        <taxon>Eukaryota</taxon>
        <taxon>Fungi</taxon>
        <taxon>Dikarya</taxon>
        <taxon>Basidiomycota</taxon>
        <taxon>Agaricomycotina</taxon>
        <taxon>Agaricomycetes</taxon>
        <taxon>Agaricomycetidae</taxon>
        <taxon>Atheliales</taxon>
        <taxon>Atheliaceae</taxon>
        <taxon>Athelia</taxon>
    </lineage>
</organism>
<sequence>MFRAQKVPGAKSSPADTPVNSNGAIARTNTQGTATAAQNESINIIVCGQAGVGKSSLINMLAGKTVAKTSSDAVGCTSKSDRYPITTPGDRKLTLWDTAGLDQWVTVPSPIAMQNLRERTTQLTASTGLSLVIYMMRGKPTENVINDYVSFKAFCDDQVAFVLVMTALDGVSDRAAWWSRNESHFHRAGIRSDGHACIVAARDDHNEEAYTESAKEVFKLIKEKAYLRDPWKADNRSIGTSKTSHSALVATPANGTSVNAQNTQNVAFNIIVCGQTGAGKSSLVNMLAGGPNEIARTSNDTIGCTLKSEPYPVTTPTGRKLTLWDTAGLEDGPTGRVSALEAMQNIRVLTLQLAASTGLSLIIYVVRGKNIDRLMKHYLLFKASCDDKVPFVLVVTGLDQESDRAGWWNTNESHFHQAGTQSDGHACIVATKDGHHKEAYTQSVREVFKLIETTCRPDPWKAERRSLFMGGINVVAAFLPSSKASVLYRELIKNDVEETEAKVAVKVYKLNIKSVKLNRAGRRTIVRS</sequence>
<dbReference type="GO" id="GO:0005525">
    <property type="term" value="F:GTP binding"/>
    <property type="evidence" value="ECO:0007669"/>
    <property type="project" value="InterPro"/>
</dbReference>
<protein>
    <recommendedName>
        <fullName evidence="2">G domain-containing protein</fullName>
    </recommendedName>
</protein>
<feature type="compositionally biased region" description="Polar residues" evidence="1">
    <location>
        <begin position="14"/>
        <end position="23"/>
    </location>
</feature>